<reference evidence="3 4" key="1">
    <citation type="submission" date="2019-03" db="EMBL/GenBank/DDBJ databases">
        <title>Draft genome sequence of humic substances-degrading Pseudomonas kribbensis CHA-19 from forest soil.</title>
        <authorList>
            <person name="Kim D."/>
        </authorList>
    </citation>
    <scope>NUCLEOTIDE SEQUENCE [LARGE SCALE GENOMIC DNA]</scope>
    <source>
        <strain evidence="3 4">CHA-19</strain>
    </source>
</reference>
<name>A0A4Y8VHP0_9PSED</name>
<dbReference type="Proteomes" id="UP000297555">
    <property type="component" value="Unassembled WGS sequence"/>
</dbReference>
<sequence length="77" mass="8508">MMKFRTLALLPVLLIATSQTFAQDGGDRVAARQQVLLTQAREATARKNDEAVASQDTKAVNLDRLPTQTRKPEQAKN</sequence>
<feature type="chain" id="PRO_5021298631" evidence="2">
    <location>
        <begin position="23"/>
        <end position="77"/>
    </location>
</feature>
<evidence type="ECO:0000256" key="2">
    <source>
        <dbReference type="SAM" id="SignalP"/>
    </source>
</evidence>
<evidence type="ECO:0000313" key="3">
    <source>
        <dbReference type="EMBL" id="TFH79874.1"/>
    </source>
</evidence>
<dbReference type="RefSeq" id="WP_134826873.1">
    <property type="nucleotide sequence ID" value="NZ_SPDQ01000015.1"/>
</dbReference>
<comment type="caution">
    <text evidence="3">The sequence shown here is derived from an EMBL/GenBank/DDBJ whole genome shotgun (WGS) entry which is preliminary data.</text>
</comment>
<dbReference type="EMBL" id="SPDQ01000015">
    <property type="protein sequence ID" value="TFH79874.1"/>
    <property type="molecule type" value="Genomic_DNA"/>
</dbReference>
<evidence type="ECO:0000313" key="4">
    <source>
        <dbReference type="Proteomes" id="UP000297555"/>
    </source>
</evidence>
<gene>
    <name evidence="3" type="ORF">E4J90_14455</name>
</gene>
<accession>A0A4Y8VHP0</accession>
<proteinExistence type="predicted"/>
<feature type="region of interest" description="Disordered" evidence="1">
    <location>
        <begin position="42"/>
        <end position="77"/>
    </location>
</feature>
<dbReference type="AlphaFoldDB" id="A0A4Y8VHP0"/>
<protein>
    <submittedName>
        <fullName evidence="3">Uncharacterized protein</fullName>
    </submittedName>
</protein>
<keyword evidence="2" id="KW-0732">Signal</keyword>
<feature type="signal peptide" evidence="2">
    <location>
        <begin position="1"/>
        <end position="22"/>
    </location>
</feature>
<evidence type="ECO:0000256" key="1">
    <source>
        <dbReference type="SAM" id="MobiDB-lite"/>
    </source>
</evidence>
<organism evidence="3 4">
    <name type="scientific">Pseudomonas kribbensis</name>
    <dbReference type="NCBI Taxonomy" id="1628086"/>
    <lineage>
        <taxon>Bacteria</taxon>
        <taxon>Pseudomonadati</taxon>
        <taxon>Pseudomonadota</taxon>
        <taxon>Gammaproteobacteria</taxon>
        <taxon>Pseudomonadales</taxon>
        <taxon>Pseudomonadaceae</taxon>
        <taxon>Pseudomonas</taxon>
    </lineage>
</organism>